<evidence type="ECO:0000313" key="3">
    <source>
        <dbReference type="Proteomes" id="UP001390339"/>
    </source>
</evidence>
<keyword evidence="1" id="KW-0732">Signal</keyword>
<proteinExistence type="predicted"/>
<protein>
    <submittedName>
        <fullName evidence="2">Uncharacterized protein</fullName>
    </submittedName>
</protein>
<feature type="chain" id="PRO_5046576828" evidence="1">
    <location>
        <begin position="25"/>
        <end position="89"/>
    </location>
</feature>
<accession>A0ABR2I3L5</accession>
<dbReference type="EMBL" id="JAPCWZ010000007">
    <property type="protein sequence ID" value="KAK8856926.1"/>
    <property type="molecule type" value="Genomic_DNA"/>
</dbReference>
<organism evidence="2 3">
    <name type="scientific">Apiospora arundinis</name>
    <dbReference type="NCBI Taxonomy" id="335852"/>
    <lineage>
        <taxon>Eukaryota</taxon>
        <taxon>Fungi</taxon>
        <taxon>Dikarya</taxon>
        <taxon>Ascomycota</taxon>
        <taxon>Pezizomycotina</taxon>
        <taxon>Sordariomycetes</taxon>
        <taxon>Xylariomycetidae</taxon>
        <taxon>Amphisphaeriales</taxon>
        <taxon>Apiosporaceae</taxon>
        <taxon>Apiospora</taxon>
    </lineage>
</organism>
<dbReference type="Proteomes" id="UP001390339">
    <property type="component" value="Unassembled WGS sequence"/>
</dbReference>
<keyword evidence="3" id="KW-1185">Reference proteome</keyword>
<reference evidence="2 3" key="1">
    <citation type="journal article" date="2024" name="IMA Fungus">
        <title>Apiospora arundinis, a panoply of carbohydrate-active enzymes and secondary metabolites.</title>
        <authorList>
            <person name="Sorensen T."/>
            <person name="Petersen C."/>
            <person name="Muurmann A.T."/>
            <person name="Christiansen J.V."/>
            <person name="Brundto M.L."/>
            <person name="Overgaard C.K."/>
            <person name="Boysen A.T."/>
            <person name="Wollenberg R.D."/>
            <person name="Larsen T.O."/>
            <person name="Sorensen J.L."/>
            <person name="Nielsen K.L."/>
            <person name="Sondergaard T.E."/>
        </authorList>
    </citation>
    <scope>NUCLEOTIDE SEQUENCE [LARGE SCALE GENOMIC DNA]</scope>
    <source>
        <strain evidence="2 3">AAU 773</strain>
    </source>
</reference>
<sequence>MRSSLTFIVTALAAFAAAAPATSAEEPGVSKRDNCAFTGKCNGTSCKIGLINYKCSSGSCVGSGGGDGKRCCATGSLAQGPYACPGGNF</sequence>
<evidence type="ECO:0000256" key="1">
    <source>
        <dbReference type="SAM" id="SignalP"/>
    </source>
</evidence>
<feature type="signal peptide" evidence="1">
    <location>
        <begin position="1"/>
        <end position="24"/>
    </location>
</feature>
<gene>
    <name evidence="2" type="ORF">PGQ11_012838</name>
</gene>
<name>A0ABR2I3L5_9PEZI</name>
<evidence type="ECO:0000313" key="2">
    <source>
        <dbReference type="EMBL" id="KAK8856926.1"/>
    </source>
</evidence>
<comment type="caution">
    <text evidence="2">The sequence shown here is derived from an EMBL/GenBank/DDBJ whole genome shotgun (WGS) entry which is preliminary data.</text>
</comment>